<dbReference type="InterPro" id="IPR050598">
    <property type="entry name" value="AminoAcid_Transporter"/>
</dbReference>
<reference evidence="6" key="1">
    <citation type="submission" date="2022-12" db="EMBL/GenBank/DDBJ databases">
        <title>Reference genome sequencing for broad-spectrum identification of bacterial and archaeal isolates by mass spectrometry.</title>
        <authorList>
            <person name="Sekiguchi Y."/>
            <person name="Tourlousse D.M."/>
        </authorList>
    </citation>
    <scope>NUCLEOTIDE SEQUENCE</scope>
    <source>
        <strain evidence="6">10succ1</strain>
    </source>
</reference>
<dbReference type="RefSeq" id="WP_281836113.1">
    <property type="nucleotide sequence ID" value="NZ_BSDY01000010.1"/>
</dbReference>
<evidence type="ECO:0000256" key="5">
    <source>
        <dbReference type="SAM" id="Phobius"/>
    </source>
</evidence>
<protein>
    <submittedName>
        <fullName evidence="6">Amino acid permease</fullName>
    </submittedName>
</protein>
<evidence type="ECO:0000256" key="3">
    <source>
        <dbReference type="ARBA" id="ARBA00022989"/>
    </source>
</evidence>
<organism evidence="6 7">
    <name type="scientific">Propionigenium maris DSM 9537</name>
    <dbReference type="NCBI Taxonomy" id="1123000"/>
    <lineage>
        <taxon>Bacteria</taxon>
        <taxon>Fusobacteriati</taxon>
        <taxon>Fusobacteriota</taxon>
        <taxon>Fusobacteriia</taxon>
        <taxon>Fusobacteriales</taxon>
        <taxon>Fusobacteriaceae</taxon>
        <taxon>Propionigenium</taxon>
    </lineage>
</organism>
<sequence length="446" mass="47364">MAEKLKGKYGFSVAFSMVVGIVIGIGIFFKAAPVIVASGMNPKITVAAWVAAGVISILSGLTAAEIGAAVPEKGGIIAWIRRVYGDKVAYMVGWAQAVIYCPAIVAILAYYFAVFTMEFMGVEATTTLHMGISVAAILVVFATNTFTKKAGGIVQTIATAAKIVPLAVITIFGFMSNNNPEGVFAMSEAAKTSTESPLLLFGMALVPVMFAFDGWIYVGTISGELKNVKKDLPKAIILGLGSITLIYTLLNIALLKVFPAEQLVEQGMFGVANQLLGPIGAKFVFLGIMVSAFGGLNGFTLVSTRVPYILASEGHFPASEYISKIDEATEQPMRSCGLMFILVMGYLAAMFVTGNADVFGDVPVALFWVFYSLVFMGVIILRKKEPNLERPYKVPLYPVIPILAIIGGLSIGIYATISNPSYMLISIAATLGGLVFYKKAPQAVSA</sequence>
<feature type="transmembrane region" description="Helical" evidence="5">
    <location>
        <begin position="236"/>
        <end position="259"/>
    </location>
</feature>
<feature type="transmembrane region" description="Helical" evidence="5">
    <location>
        <begin position="336"/>
        <end position="356"/>
    </location>
</feature>
<proteinExistence type="predicted"/>
<feature type="transmembrane region" description="Helical" evidence="5">
    <location>
        <begin position="44"/>
        <end position="67"/>
    </location>
</feature>
<evidence type="ECO:0000256" key="4">
    <source>
        <dbReference type="ARBA" id="ARBA00023136"/>
    </source>
</evidence>
<comment type="subcellular location">
    <subcellularLocation>
        <location evidence="1">Membrane</location>
        <topology evidence="1">Multi-pass membrane protein</topology>
    </subcellularLocation>
</comment>
<dbReference type="GO" id="GO:0016020">
    <property type="term" value="C:membrane"/>
    <property type="evidence" value="ECO:0007669"/>
    <property type="project" value="UniProtKB-SubCell"/>
</dbReference>
<dbReference type="EMBL" id="BSDY01000010">
    <property type="protein sequence ID" value="GLI56766.1"/>
    <property type="molecule type" value="Genomic_DNA"/>
</dbReference>
<dbReference type="InterPro" id="IPR002293">
    <property type="entry name" value="AA/rel_permease1"/>
</dbReference>
<evidence type="ECO:0000313" key="6">
    <source>
        <dbReference type="EMBL" id="GLI56766.1"/>
    </source>
</evidence>
<feature type="transmembrane region" description="Helical" evidence="5">
    <location>
        <begin position="362"/>
        <end position="382"/>
    </location>
</feature>
<feature type="transmembrane region" description="Helical" evidence="5">
    <location>
        <begin position="196"/>
        <end position="216"/>
    </location>
</feature>
<feature type="transmembrane region" description="Helical" evidence="5">
    <location>
        <begin position="421"/>
        <end position="437"/>
    </location>
</feature>
<keyword evidence="3 5" id="KW-1133">Transmembrane helix</keyword>
<dbReference type="GO" id="GO:0015179">
    <property type="term" value="F:L-amino acid transmembrane transporter activity"/>
    <property type="evidence" value="ECO:0007669"/>
    <property type="project" value="TreeGrafter"/>
</dbReference>
<gene>
    <name evidence="6" type="ORF">PM10SUCC1_22800</name>
</gene>
<feature type="transmembrane region" description="Helical" evidence="5">
    <location>
        <begin position="119"/>
        <end position="141"/>
    </location>
</feature>
<name>A0A9W6GN59_9FUSO</name>
<feature type="transmembrane region" description="Helical" evidence="5">
    <location>
        <begin position="12"/>
        <end position="32"/>
    </location>
</feature>
<dbReference type="Gene3D" id="1.20.1740.10">
    <property type="entry name" value="Amino acid/polyamine transporter I"/>
    <property type="match status" value="1"/>
</dbReference>
<dbReference type="Proteomes" id="UP001144471">
    <property type="component" value="Unassembled WGS sequence"/>
</dbReference>
<dbReference type="PANTHER" id="PTHR11785">
    <property type="entry name" value="AMINO ACID TRANSPORTER"/>
    <property type="match status" value="1"/>
</dbReference>
<evidence type="ECO:0000256" key="2">
    <source>
        <dbReference type="ARBA" id="ARBA00022692"/>
    </source>
</evidence>
<accession>A0A9W6GN59</accession>
<dbReference type="Pfam" id="PF13520">
    <property type="entry name" value="AA_permease_2"/>
    <property type="match status" value="1"/>
</dbReference>
<evidence type="ECO:0000313" key="7">
    <source>
        <dbReference type="Proteomes" id="UP001144471"/>
    </source>
</evidence>
<dbReference type="AlphaFoldDB" id="A0A9W6GN59"/>
<feature type="transmembrane region" description="Helical" evidence="5">
    <location>
        <begin position="394"/>
        <end position="415"/>
    </location>
</feature>
<dbReference type="PANTHER" id="PTHR11785:SF512">
    <property type="entry name" value="SOBREMESA, ISOFORM B"/>
    <property type="match status" value="1"/>
</dbReference>
<feature type="transmembrane region" description="Helical" evidence="5">
    <location>
        <begin position="153"/>
        <end position="176"/>
    </location>
</feature>
<feature type="transmembrane region" description="Helical" evidence="5">
    <location>
        <begin position="88"/>
        <end position="113"/>
    </location>
</feature>
<keyword evidence="2 5" id="KW-0812">Transmembrane</keyword>
<comment type="caution">
    <text evidence="6">The sequence shown here is derived from an EMBL/GenBank/DDBJ whole genome shotgun (WGS) entry which is preliminary data.</text>
</comment>
<evidence type="ECO:0000256" key="1">
    <source>
        <dbReference type="ARBA" id="ARBA00004141"/>
    </source>
</evidence>
<keyword evidence="7" id="KW-1185">Reference proteome</keyword>
<dbReference type="PIRSF" id="PIRSF006060">
    <property type="entry name" value="AA_transporter"/>
    <property type="match status" value="1"/>
</dbReference>
<feature type="transmembrane region" description="Helical" evidence="5">
    <location>
        <begin position="279"/>
        <end position="302"/>
    </location>
</feature>
<keyword evidence="4 5" id="KW-0472">Membrane</keyword>